<dbReference type="STRING" id="90262.A0A1X2IRM6"/>
<evidence type="ECO:0000313" key="2">
    <source>
        <dbReference type="EMBL" id="ORZ21171.1"/>
    </source>
</evidence>
<comment type="caution">
    <text evidence="2">The sequence shown here is derived from an EMBL/GenBank/DDBJ whole genome shotgun (WGS) entry which is preliminary data.</text>
</comment>
<dbReference type="PANTHER" id="PTHR34365">
    <property type="entry name" value="ENOLASE (DUF1399)"/>
    <property type="match status" value="1"/>
</dbReference>
<dbReference type="OrthoDB" id="2684236at2759"/>
<sequence>MTNLKFSGPAPTPPGKGFFPHLSHIVTVDRCYYYLNFLERFWTYYDTLTLQEQRYYLARAEVRYEKWIFNFTIGITTPPIDIAFMWHIHILSPSRYYEDMVLRFDRETVFDEQFSLGGLRMTSDGPTEDTLAQWKKVFGDDEPYTLTVENMYDGTYKRPCYNCDDDIELPWKLYADHRYGITNTPFPHDCCPSKCINFLDIARMKLVGDLTRKGGRGPTVAGTLLKLNGTEKSHVNKMISKIKPIKEIVPQNEMDTAYERQIQELLKFLGPSYEYDANELLYAIRTSYQGNPTPFSIDLIHGVARHRRFYEAIMDIDWKGYEGFASSIRRYHDFLAELSTSTRRKAVPTLEIDVSFHVHMLCAKAYRKFMLKYLHRVVNHDDNIPASDIECQMKRWERRDANLNYGFKETRRTDNFVEGVLYVCPEFFQLEFYPGMVMLRKGQGSSDVIKSLNYKLTHPTQSRLREVSVHSQDVNRSLSAYPSLSDLNEVQNFIAEGAKRNGYGYIGSINRVSGGNSALKYQENRKSKDGRMMNFLKSRLKEDIGPMENSNVYVVNKSIGSMRTKLPNSVIVDQDQEMDALPSYFPGDGERPPGYAFDSQNTGETSTQSGRRLYLQYHDNLYSRGLDDSFSYTLYAATFI</sequence>
<name>A0A1X2IRM6_9FUNG</name>
<evidence type="ECO:0000313" key="3">
    <source>
        <dbReference type="Proteomes" id="UP000193560"/>
    </source>
</evidence>
<dbReference type="AlphaFoldDB" id="A0A1X2IRM6"/>
<feature type="compositionally biased region" description="Polar residues" evidence="1">
    <location>
        <begin position="598"/>
        <end position="609"/>
    </location>
</feature>
<feature type="region of interest" description="Disordered" evidence="1">
    <location>
        <begin position="589"/>
        <end position="609"/>
    </location>
</feature>
<accession>A0A1X2IRM6</accession>
<gene>
    <name evidence="2" type="ORF">BCR42DRAFT_406977</name>
</gene>
<proteinExistence type="predicted"/>
<dbReference type="Pfam" id="PF07173">
    <property type="entry name" value="GRDP-like"/>
    <property type="match status" value="1"/>
</dbReference>
<organism evidence="2 3">
    <name type="scientific">Absidia repens</name>
    <dbReference type="NCBI Taxonomy" id="90262"/>
    <lineage>
        <taxon>Eukaryota</taxon>
        <taxon>Fungi</taxon>
        <taxon>Fungi incertae sedis</taxon>
        <taxon>Mucoromycota</taxon>
        <taxon>Mucoromycotina</taxon>
        <taxon>Mucoromycetes</taxon>
        <taxon>Mucorales</taxon>
        <taxon>Cunninghamellaceae</taxon>
        <taxon>Absidia</taxon>
    </lineage>
</organism>
<dbReference type="PANTHER" id="PTHR34365:SF7">
    <property type="entry name" value="GLYCINE-RICH DOMAIN-CONTAINING PROTEIN 1"/>
    <property type="match status" value="1"/>
</dbReference>
<protein>
    <submittedName>
        <fullName evidence="2">Uncharacterized protein</fullName>
    </submittedName>
</protein>
<dbReference type="Proteomes" id="UP000193560">
    <property type="component" value="Unassembled WGS sequence"/>
</dbReference>
<reference evidence="2 3" key="1">
    <citation type="submission" date="2016-07" db="EMBL/GenBank/DDBJ databases">
        <title>Pervasive Adenine N6-methylation of Active Genes in Fungi.</title>
        <authorList>
            <consortium name="DOE Joint Genome Institute"/>
            <person name="Mondo S.J."/>
            <person name="Dannebaum R.O."/>
            <person name="Kuo R.C."/>
            <person name="Labutti K."/>
            <person name="Haridas S."/>
            <person name="Kuo A."/>
            <person name="Salamov A."/>
            <person name="Ahrendt S.R."/>
            <person name="Lipzen A."/>
            <person name="Sullivan W."/>
            <person name="Andreopoulos W.B."/>
            <person name="Clum A."/>
            <person name="Lindquist E."/>
            <person name="Daum C."/>
            <person name="Ramamoorthy G.K."/>
            <person name="Gryganskyi A."/>
            <person name="Culley D."/>
            <person name="Magnuson J.K."/>
            <person name="James T.Y."/>
            <person name="O'Malley M.A."/>
            <person name="Stajich J.E."/>
            <person name="Spatafora J.W."/>
            <person name="Visel A."/>
            <person name="Grigoriev I.V."/>
        </authorList>
    </citation>
    <scope>NUCLEOTIDE SEQUENCE [LARGE SCALE GENOMIC DNA]</scope>
    <source>
        <strain evidence="2 3">NRRL 1336</strain>
    </source>
</reference>
<evidence type="ECO:0000256" key="1">
    <source>
        <dbReference type="SAM" id="MobiDB-lite"/>
    </source>
</evidence>
<dbReference type="InterPro" id="IPR009836">
    <property type="entry name" value="GRDP-like"/>
</dbReference>
<dbReference type="EMBL" id="MCGE01000005">
    <property type="protein sequence ID" value="ORZ21171.1"/>
    <property type="molecule type" value="Genomic_DNA"/>
</dbReference>
<keyword evidence="3" id="KW-1185">Reference proteome</keyword>